<evidence type="ECO:0000313" key="1">
    <source>
        <dbReference type="EMBL" id="KAF3034403.1"/>
    </source>
</evidence>
<gene>
    <name evidence="1" type="ORF">E8E12_004577</name>
</gene>
<reference evidence="1" key="1">
    <citation type="submission" date="2019-04" db="EMBL/GenBank/DDBJ databases">
        <title>Sequencing of skin fungus with MAO and IRED activity.</title>
        <authorList>
            <person name="Marsaioli A.J."/>
            <person name="Bonatto J.M.C."/>
            <person name="Reis Junior O."/>
        </authorList>
    </citation>
    <scope>NUCLEOTIDE SEQUENCE</scope>
    <source>
        <strain evidence="1">28M1</strain>
    </source>
</reference>
<dbReference type="AlphaFoldDB" id="A0A9P4WJK1"/>
<organism evidence="1 2">
    <name type="scientific">Didymella heteroderae</name>
    <dbReference type="NCBI Taxonomy" id="1769908"/>
    <lineage>
        <taxon>Eukaryota</taxon>
        <taxon>Fungi</taxon>
        <taxon>Dikarya</taxon>
        <taxon>Ascomycota</taxon>
        <taxon>Pezizomycotina</taxon>
        <taxon>Dothideomycetes</taxon>
        <taxon>Pleosporomycetidae</taxon>
        <taxon>Pleosporales</taxon>
        <taxon>Pleosporineae</taxon>
        <taxon>Didymellaceae</taxon>
        <taxon>Didymella</taxon>
    </lineage>
</organism>
<protein>
    <submittedName>
        <fullName evidence="1">Uncharacterized protein</fullName>
    </submittedName>
</protein>
<dbReference type="Proteomes" id="UP000758155">
    <property type="component" value="Unassembled WGS sequence"/>
</dbReference>
<keyword evidence="2" id="KW-1185">Reference proteome</keyword>
<comment type="caution">
    <text evidence="1">The sequence shown here is derived from an EMBL/GenBank/DDBJ whole genome shotgun (WGS) entry which is preliminary data.</text>
</comment>
<dbReference type="EMBL" id="SWKV01000068">
    <property type="protein sequence ID" value="KAF3034403.1"/>
    <property type="molecule type" value="Genomic_DNA"/>
</dbReference>
<sequence>MAHEAQKRLLADLNSMRDASDIFDLITKYGDETYPEAENKAIDLNDNDPATIRLHEQYLYEAEYESTLLFANAGPEGDIFPHKYDIAGLKKLCIENLLEKPEAEHLMTDFSGLGVGLLFEKAKQSGWCSGY</sequence>
<proteinExistence type="predicted"/>
<dbReference type="OrthoDB" id="6359816at2759"/>
<accession>A0A9P4WJK1</accession>
<evidence type="ECO:0000313" key="2">
    <source>
        <dbReference type="Proteomes" id="UP000758155"/>
    </source>
</evidence>
<name>A0A9P4WJK1_9PLEO</name>